<dbReference type="AlphaFoldDB" id="A0A4S8QDJ3"/>
<name>A0A4S8QDJ3_9ACTN</name>
<gene>
    <name evidence="2" type="ORF">FAB82_09920</name>
</gene>
<keyword evidence="3" id="KW-1185">Reference proteome</keyword>
<dbReference type="Gene3D" id="2.115.10.20">
    <property type="entry name" value="Glycosyl hydrolase domain, family 43"/>
    <property type="match status" value="1"/>
</dbReference>
<dbReference type="Proteomes" id="UP000308760">
    <property type="component" value="Unassembled WGS sequence"/>
</dbReference>
<evidence type="ECO:0000313" key="2">
    <source>
        <dbReference type="EMBL" id="THV41701.1"/>
    </source>
</evidence>
<dbReference type="PANTHER" id="PTHR43301:SF3">
    <property type="entry name" value="ARABINAN ENDO-1,5-ALPHA-L-ARABINOSIDASE A-RELATED"/>
    <property type="match status" value="1"/>
</dbReference>
<comment type="caution">
    <text evidence="2">The sequence shown here is derived from an EMBL/GenBank/DDBJ whole genome shotgun (WGS) entry which is preliminary data.</text>
</comment>
<dbReference type="InterPro" id="IPR050727">
    <property type="entry name" value="GH43_arabinanases"/>
</dbReference>
<reference evidence="2 3" key="2">
    <citation type="submission" date="2019-05" db="EMBL/GenBank/DDBJ databases">
        <title>Glycomyces buryatensis sp. nov.</title>
        <authorList>
            <person name="Nikitina E."/>
        </authorList>
    </citation>
    <scope>NUCLEOTIDE SEQUENCE [LARGE SCALE GENOMIC DNA]</scope>
    <source>
        <strain evidence="2 3">18</strain>
    </source>
</reference>
<proteinExistence type="predicted"/>
<feature type="chain" id="PRO_5020212306" description="1,4-beta-xylanase" evidence="1">
    <location>
        <begin position="32"/>
        <end position="354"/>
    </location>
</feature>
<keyword evidence="1" id="KW-0732">Signal</keyword>
<protein>
    <recommendedName>
        <fullName evidence="4">1,4-beta-xylanase</fullName>
    </recommendedName>
</protein>
<dbReference type="CDD" id="cd08983">
    <property type="entry name" value="GH43_Bt3655-like"/>
    <property type="match status" value="1"/>
</dbReference>
<evidence type="ECO:0000256" key="1">
    <source>
        <dbReference type="SAM" id="SignalP"/>
    </source>
</evidence>
<dbReference type="InterPro" id="IPR023296">
    <property type="entry name" value="Glyco_hydro_beta-prop_sf"/>
</dbReference>
<evidence type="ECO:0008006" key="4">
    <source>
        <dbReference type="Google" id="ProtNLM"/>
    </source>
</evidence>
<dbReference type="SUPFAM" id="SSF75005">
    <property type="entry name" value="Arabinanase/levansucrase/invertase"/>
    <property type="match status" value="1"/>
</dbReference>
<dbReference type="EMBL" id="STGY01000041">
    <property type="protein sequence ID" value="THV41701.1"/>
    <property type="molecule type" value="Genomic_DNA"/>
</dbReference>
<sequence length="354" mass="39151">MRKLKRPKLIALAAVAALATASLLTTLPSQAAEPDDDGPQASQTGGYLFTYFTGEGSADGEQVYFALSDGENPTSFTELNGGQPVLTSTQGEQGVRDPFIIRAPEGDKFYLIATDLKIHGNGDWDGAQRHGSLSIMVWESENLVDWGEGRLVQVSPESAGNTWAPEAYWDPEQNAFVVFWASKLYETEDHSEDTYNRMMYATTTDFVNFSQPQVWVDKGYSTIDSTLIEDDGTYYRYTKDERSGTSCGKFIMSETSTSLTNTEWDFQTECIGSGSINQGEGPLVFKSSTEEKWYLFIDEYGGRGYVPFETTDLSSGEWTPASDYDLPASPRHGTVLPITADEYEALTEVYADVD</sequence>
<organism evidence="2 3">
    <name type="scientific">Glycomyces buryatensis</name>
    <dbReference type="NCBI Taxonomy" id="2570927"/>
    <lineage>
        <taxon>Bacteria</taxon>
        <taxon>Bacillati</taxon>
        <taxon>Actinomycetota</taxon>
        <taxon>Actinomycetes</taxon>
        <taxon>Glycomycetales</taxon>
        <taxon>Glycomycetaceae</taxon>
        <taxon>Glycomyces</taxon>
    </lineage>
</organism>
<dbReference type="PANTHER" id="PTHR43301">
    <property type="entry name" value="ARABINAN ENDO-1,5-ALPHA-L-ARABINOSIDASE"/>
    <property type="match status" value="1"/>
</dbReference>
<feature type="signal peptide" evidence="1">
    <location>
        <begin position="1"/>
        <end position="31"/>
    </location>
</feature>
<reference evidence="3" key="1">
    <citation type="submission" date="2019-04" db="EMBL/GenBank/DDBJ databases">
        <title>Nocardioides xinjiangensis sp. nov.</title>
        <authorList>
            <person name="Liu S."/>
        </authorList>
    </citation>
    <scope>NUCLEOTIDE SEQUENCE [LARGE SCALE GENOMIC DNA]</scope>
    <source>
        <strain evidence="3">18</strain>
    </source>
</reference>
<accession>A0A4S8QDJ3</accession>
<dbReference type="OrthoDB" id="9758923at2"/>
<evidence type="ECO:0000313" key="3">
    <source>
        <dbReference type="Proteomes" id="UP000308760"/>
    </source>
</evidence>